<feature type="coiled-coil region" evidence="7">
    <location>
        <begin position="214"/>
        <end position="241"/>
    </location>
</feature>
<feature type="region of interest" description="Disordered" evidence="8">
    <location>
        <begin position="1"/>
        <end position="43"/>
    </location>
</feature>
<feature type="compositionally biased region" description="Basic and acidic residues" evidence="8">
    <location>
        <begin position="880"/>
        <end position="892"/>
    </location>
</feature>
<evidence type="ECO:0000256" key="3">
    <source>
        <dbReference type="ARBA" id="ARBA00022517"/>
    </source>
</evidence>
<proteinExistence type="inferred from homology"/>
<evidence type="ECO:0000256" key="7">
    <source>
        <dbReference type="SAM" id="Coils"/>
    </source>
</evidence>
<comment type="similarity">
    <text evidence="2">Belongs to the NOP14 family.</text>
</comment>
<dbReference type="GO" id="GO:0032040">
    <property type="term" value="C:small-subunit processome"/>
    <property type="evidence" value="ECO:0007669"/>
    <property type="project" value="InterPro"/>
</dbReference>
<feature type="compositionally biased region" description="Acidic residues" evidence="8">
    <location>
        <begin position="396"/>
        <end position="419"/>
    </location>
</feature>
<keyword evidence="3" id="KW-0690">Ribosome biogenesis</keyword>
<dbReference type="PANTHER" id="PTHR23183:SF0">
    <property type="entry name" value="NUCLEOLAR PROTEIN 14"/>
    <property type="match status" value="1"/>
</dbReference>
<comment type="function">
    <text evidence="6">Involved in nucleolar processing of pre-18S ribosomal RNA. Has a role in the nuclear export of 40S pre-ribosomal subunit to the cytoplasm.</text>
</comment>
<evidence type="ECO:0000256" key="8">
    <source>
        <dbReference type="SAM" id="MobiDB-lite"/>
    </source>
</evidence>
<evidence type="ECO:0000256" key="1">
    <source>
        <dbReference type="ARBA" id="ARBA00004604"/>
    </source>
</evidence>
<dbReference type="AlphaFoldDB" id="A0AAU9SLP0"/>
<gene>
    <name evidence="9" type="ORF">TAV2_LOCUS15260</name>
</gene>
<feature type="region of interest" description="Disordered" evidence="8">
    <location>
        <begin position="157"/>
        <end position="202"/>
    </location>
</feature>
<evidence type="ECO:0000256" key="5">
    <source>
        <dbReference type="ARBA" id="ARBA00023242"/>
    </source>
</evidence>
<evidence type="ECO:0000313" key="9">
    <source>
        <dbReference type="EMBL" id="CAH2066294.1"/>
    </source>
</evidence>
<evidence type="ECO:0008006" key="11">
    <source>
        <dbReference type="Google" id="ProtNLM"/>
    </source>
</evidence>
<dbReference type="GO" id="GO:0030490">
    <property type="term" value="P:maturation of SSU-rRNA"/>
    <property type="evidence" value="ECO:0007669"/>
    <property type="project" value="TreeGrafter"/>
</dbReference>
<dbReference type="EMBL" id="OU466861">
    <property type="protein sequence ID" value="CAH2066294.1"/>
    <property type="molecule type" value="Genomic_DNA"/>
</dbReference>
<feature type="compositionally biased region" description="Acidic residues" evidence="8">
    <location>
        <begin position="308"/>
        <end position="321"/>
    </location>
</feature>
<dbReference type="Pfam" id="PF04147">
    <property type="entry name" value="Nop14"/>
    <property type="match status" value="1"/>
</dbReference>
<evidence type="ECO:0000256" key="4">
    <source>
        <dbReference type="ARBA" id="ARBA00022552"/>
    </source>
</evidence>
<protein>
    <recommendedName>
        <fullName evidence="11">Nucleolar protein 14</fullName>
    </recommendedName>
</protein>
<accession>A0AAU9SLP0</accession>
<organism evidence="9 10">
    <name type="scientific">Thlaspi arvense</name>
    <name type="common">Field penny-cress</name>
    <dbReference type="NCBI Taxonomy" id="13288"/>
    <lineage>
        <taxon>Eukaryota</taxon>
        <taxon>Viridiplantae</taxon>
        <taxon>Streptophyta</taxon>
        <taxon>Embryophyta</taxon>
        <taxon>Tracheophyta</taxon>
        <taxon>Spermatophyta</taxon>
        <taxon>Magnoliopsida</taxon>
        <taxon>eudicotyledons</taxon>
        <taxon>Gunneridae</taxon>
        <taxon>Pentapetalae</taxon>
        <taxon>rosids</taxon>
        <taxon>malvids</taxon>
        <taxon>Brassicales</taxon>
        <taxon>Brassicaceae</taxon>
        <taxon>Thlaspideae</taxon>
        <taxon>Thlaspi</taxon>
    </lineage>
</organism>
<evidence type="ECO:0000256" key="6">
    <source>
        <dbReference type="ARBA" id="ARBA00024695"/>
    </source>
</evidence>
<sequence length="920" mass="105832">MSPAPQQQQQEIMEKENKKKRKPKKGIAGAVARKAKAQKASNPFESIWSRRRFDVLGQKRKGEERRLGLSRSIGVDKRKNTLLKEYEQSLKSKVFVDKRIGEQDDELGEFDKGIIRSQRERQRKLAKESVYNLSDGEEDIYEDGALGGYSGKDDFDSGLLSDEDLQDDDLEDAGSKRLKHLNKNRSLDSSGEEERRKSKKEVMAEIIMKSKLGKMEKAEKKEEKEKLLDELNKNFTALVDSQEMKSLTQPFNLPKDPDDEYYKLMDAMSMDIRGRPSDRIKTPEEIAQNERERLEELEEKRKKRMQEAEDLSDEDEEIDGEESSKRQRAISGDDLGDSFSVDEEQPKKGWINEVLEREDDSSDEDSDSEGGEDDEEESDGGEEKLRKSQPLKDWEQSDDELEAELEDDTDDDDDAEEDVEPRVHKKSKKDSTAPRKGEGLSETVKQKSNMQKSSSTEHDIPFVINAPKNYEELIALVEDRSNADVILIVDRIRTTDSIKLAAENRKKMQVFYGILLQYFAVLANKKPLNFELLNMLAKPLIEMSMEIPYFAAICARQRLLKTRAQFCEAIKSPEDGCWPSLKTLFLLRLWSMIFPCSDYRHAVMTPSILLMCEYLMRCPISSGRDIAIGSFLCSTVLVVAKQSKKFCPEAILFIRTLLMAASDKKAPPSEESEATAVCCYRADELLCIVLQFYHFMELKSLTPLLCIQDHVKEVVPLNFLKIMEQPADSPYFSSDDFRASIISSAVETLRGFVEINEGLSSFPEIFMPISTILDQVKNQERIPQTLKEKLEDVAQLIQTKTDEHHEQRKPLAMRKHKPIPIRMVTPKFEENFVKGRDYDPDKIRSDYKKLKKKLNQERKGVVRELRKDSYFMSEVKAKEKAVQEQERAEKHGKNWAFLQEQEHAAKSGQLGKGRGKKRRR</sequence>
<feature type="region of interest" description="Disordered" evidence="8">
    <location>
        <begin position="880"/>
        <end position="920"/>
    </location>
</feature>
<dbReference type="Proteomes" id="UP000836841">
    <property type="component" value="Chromosome 5"/>
</dbReference>
<evidence type="ECO:0000256" key="2">
    <source>
        <dbReference type="ARBA" id="ARBA00007466"/>
    </source>
</evidence>
<comment type="subcellular location">
    <subcellularLocation>
        <location evidence="1">Nucleus</location>
        <location evidence="1">Nucleolus</location>
    </subcellularLocation>
</comment>
<keyword evidence="4" id="KW-0698">rRNA processing</keyword>
<feature type="compositionally biased region" description="Acidic residues" evidence="8">
    <location>
        <begin position="356"/>
        <end position="380"/>
    </location>
</feature>
<evidence type="ECO:0000313" key="10">
    <source>
        <dbReference type="Proteomes" id="UP000836841"/>
    </source>
</evidence>
<keyword evidence="10" id="KW-1185">Reference proteome</keyword>
<dbReference type="InterPro" id="IPR007276">
    <property type="entry name" value="Nop14"/>
</dbReference>
<name>A0AAU9SLP0_THLAR</name>
<feature type="compositionally biased region" description="Basic and acidic residues" evidence="8">
    <location>
        <begin position="429"/>
        <end position="439"/>
    </location>
</feature>
<feature type="compositionally biased region" description="Acidic residues" evidence="8">
    <location>
        <begin position="334"/>
        <end position="343"/>
    </location>
</feature>
<feature type="compositionally biased region" description="Basic and acidic residues" evidence="8">
    <location>
        <begin position="381"/>
        <end position="395"/>
    </location>
</feature>
<reference evidence="9 10" key="1">
    <citation type="submission" date="2022-03" db="EMBL/GenBank/DDBJ databases">
        <authorList>
            <person name="Nunn A."/>
            <person name="Chopra R."/>
            <person name="Nunn A."/>
            <person name="Contreras Garrido A."/>
        </authorList>
    </citation>
    <scope>NUCLEOTIDE SEQUENCE [LARGE SCALE GENOMIC DNA]</scope>
</reference>
<feature type="region of interest" description="Disordered" evidence="8">
    <location>
        <begin position="272"/>
        <end position="460"/>
    </location>
</feature>
<keyword evidence="7" id="KW-0175">Coiled coil</keyword>
<feature type="compositionally biased region" description="Acidic residues" evidence="8">
    <location>
        <begin position="161"/>
        <end position="172"/>
    </location>
</feature>
<dbReference type="GO" id="GO:0030692">
    <property type="term" value="C:Noc4p-Nop14p complex"/>
    <property type="evidence" value="ECO:0007669"/>
    <property type="project" value="TreeGrafter"/>
</dbReference>
<feature type="compositionally biased region" description="Basic and acidic residues" evidence="8">
    <location>
        <begin position="272"/>
        <end position="300"/>
    </location>
</feature>
<keyword evidence="5" id="KW-0539">Nucleus</keyword>
<feature type="compositionally biased region" description="Polar residues" evidence="8">
    <location>
        <begin position="1"/>
        <end position="11"/>
    </location>
</feature>
<feature type="compositionally biased region" description="Basic and acidic residues" evidence="8">
    <location>
        <begin position="192"/>
        <end position="202"/>
    </location>
</feature>
<dbReference type="PANTHER" id="PTHR23183">
    <property type="entry name" value="NOP14"/>
    <property type="match status" value="1"/>
</dbReference>